<keyword evidence="2" id="KW-0812">Transmembrane</keyword>
<protein>
    <submittedName>
        <fullName evidence="3">Cbb3-type cytochrome oxidase assembly protein CcoS</fullName>
    </submittedName>
</protein>
<evidence type="ECO:0000256" key="1">
    <source>
        <dbReference type="SAM" id="MobiDB-lite"/>
    </source>
</evidence>
<keyword evidence="2" id="KW-1133">Transmembrane helix</keyword>
<evidence type="ECO:0000256" key="2">
    <source>
        <dbReference type="SAM" id="Phobius"/>
    </source>
</evidence>
<organism evidence="3 4">
    <name type="scientific">Photobacterium kishitanii</name>
    <dbReference type="NCBI Taxonomy" id="318456"/>
    <lineage>
        <taxon>Bacteria</taxon>
        <taxon>Pseudomonadati</taxon>
        <taxon>Pseudomonadota</taxon>
        <taxon>Gammaproteobacteria</taxon>
        <taxon>Vibrionales</taxon>
        <taxon>Vibrionaceae</taxon>
        <taxon>Photobacterium</taxon>
    </lineage>
</organism>
<feature type="compositionally biased region" description="Low complexity" evidence="1">
    <location>
        <begin position="57"/>
        <end position="72"/>
    </location>
</feature>
<dbReference type="Proteomes" id="UP000241426">
    <property type="component" value="Unassembled WGS sequence"/>
</dbReference>
<keyword evidence="2" id="KW-0472">Membrane</keyword>
<dbReference type="EMBL" id="PYNF01000005">
    <property type="protein sequence ID" value="PSU99625.1"/>
    <property type="molecule type" value="Genomic_DNA"/>
</dbReference>
<name>A0A0B7J844_9GAMM</name>
<dbReference type="PANTHER" id="PTHR41532:SF1">
    <property type="entry name" value="FIXS PROTEIN"/>
    <property type="match status" value="1"/>
</dbReference>
<dbReference type="NCBIfam" id="TIGR00847">
    <property type="entry name" value="ccoS"/>
    <property type="match status" value="1"/>
</dbReference>
<dbReference type="InterPro" id="IPR004714">
    <property type="entry name" value="Cyt_oxidase_maturation_cbb3"/>
</dbReference>
<accession>A0A2T3KJE7</accession>
<dbReference type="RefSeq" id="WP_036794692.1">
    <property type="nucleotide sequence ID" value="NZ_JAUZMX010000001.1"/>
</dbReference>
<dbReference type="PANTHER" id="PTHR41532">
    <property type="entry name" value="FIXS PROTEIN"/>
    <property type="match status" value="1"/>
</dbReference>
<gene>
    <name evidence="3" type="primary">ccoS</name>
    <name evidence="3" type="ORF">C9J27_08265</name>
</gene>
<evidence type="ECO:0000313" key="4">
    <source>
        <dbReference type="Proteomes" id="UP000241426"/>
    </source>
</evidence>
<proteinExistence type="predicted"/>
<comment type="caution">
    <text evidence="3">The sequence shown here is derived from an EMBL/GenBank/DDBJ whole genome shotgun (WGS) entry which is preliminary data.</text>
</comment>
<evidence type="ECO:0000313" key="3">
    <source>
        <dbReference type="EMBL" id="PSU99625.1"/>
    </source>
</evidence>
<reference evidence="3 4" key="1">
    <citation type="submission" date="2018-01" db="EMBL/GenBank/DDBJ databases">
        <title>Whole genome sequencing of Histamine producing bacteria.</title>
        <authorList>
            <person name="Butler K."/>
        </authorList>
    </citation>
    <scope>NUCLEOTIDE SEQUENCE [LARGE SCALE GENOMIC DNA]</scope>
    <source>
        <strain evidence="3 4">FS-7.2</strain>
    </source>
</reference>
<feature type="region of interest" description="Disordered" evidence="1">
    <location>
        <begin position="49"/>
        <end position="72"/>
    </location>
</feature>
<sequence length="72" mass="8186">MAILYILIPIALVFVCLAITVFLWAVKTNQFDDLERRGYDILFDDDLEKPQHSSQTSSKKAVLSSNSSHDRT</sequence>
<dbReference type="Pfam" id="PF03597">
    <property type="entry name" value="FixS"/>
    <property type="match status" value="1"/>
</dbReference>
<dbReference type="AlphaFoldDB" id="A0A0B7J844"/>
<accession>A0A0B7J844</accession>
<feature type="transmembrane region" description="Helical" evidence="2">
    <location>
        <begin position="6"/>
        <end position="26"/>
    </location>
</feature>
<dbReference type="eggNOG" id="COG3197">
    <property type="taxonomic scope" value="Bacteria"/>
</dbReference>
<dbReference type="GeneID" id="29944436"/>